<dbReference type="InterPro" id="IPR003018">
    <property type="entry name" value="GAF"/>
</dbReference>
<dbReference type="InterPro" id="IPR001633">
    <property type="entry name" value="EAL_dom"/>
</dbReference>
<proteinExistence type="predicted"/>
<dbReference type="InterPro" id="IPR050706">
    <property type="entry name" value="Cyclic-di-GMP_PDE-like"/>
</dbReference>
<evidence type="ECO:0000256" key="1">
    <source>
        <dbReference type="SAM" id="MobiDB-lite"/>
    </source>
</evidence>
<feature type="domain" description="EAL" evidence="2">
    <location>
        <begin position="329"/>
        <end position="584"/>
    </location>
</feature>
<evidence type="ECO:0000313" key="4">
    <source>
        <dbReference type="EMBL" id="RDJ19794.1"/>
    </source>
</evidence>
<dbReference type="PROSITE" id="PS50887">
    <property type="entry name" value="GGDEF"/>
    <property type="match status" value="1"/>
</dbReference>
<dbReference type="RefSeq" id="WP_114832706.1">
    <property type="nucleotide sequence ID" value="NZ_QQTO01000041.1"/>
</dbReference>
<dbReference type="InterPro" id="IPR000160">
    <property type="entry name" value="GGDEF_dom"/>
</dbReference>
<dbReference type="InterPro" id="IPR035919">
    <property type="entry name" value="EAL_sf"/>
</dbReference>
<evidence type="ECO:0000259" key="3">
    <source>
        <dbReference type="PROSITE" id="PS50887"/>
    </source>
</evidence>
<dbReference type="Pfam" id="PF00990">
    <property type="entry name" value="GGDEF"/>
    <property type="match status" value="1"/>
</dbReference>
<dbReference type="Proteomes" id="UP000255207">
    <property type="component" value="Unassembled WGS sequence"/>
</dbReference>
<protein>
    <submittedName>
        <fullName evidence="4">EAL domain-containing protein</fullName>
    </submittedName>
</protein>
<dbReference type="EMBL" id="QQTP01000028">
    <property type="protein sequence ID" value="RDJ19794.1"/>
    <property type="molecule type" value="Genomic_DNA"/>
</dbReference>
<dbReference type="PROSITE" id="PS50883">
    <property type="entry name" value="EAL"/>
    <property type="match status" value="1"/>
</dbReference>
<reference evidence="5" key="1">
    <citation type="submission" date="2018-07" db="EMBL/GenBank/DDBJ databases">
        <authorList>
            <person name="Safronova V.I."/>
            <person name="Chirak E.R."/>
            <person name="Sazanova A.L."/>
        </authorList>
    </citation>
    <scope>NUCLEOTIDE SEQUENCE [LARGE SCALE GENOMIC DNA]</scope>
    <source>
        <strain evidence="5">RCAM04685</strain>
    </source>
</reference>
<dbReference type="SMART" id="SM00267">
    <property type="entry name" value="GGDEF"/>
    <property type="match status" value="1"/>
</dbReference>
<dbReference type="SMART" id="SM00065">
    <property type="entry name" value="GAF"/>
    <property type="match status" value="1"/>
</dbReference>
<dbReference type="Gene3D" id="3.30.450.40">
    <property type="match status" value="1"/>
</dbReference>
<gene>
    <name evidence="4" type="ORF">DWE98_28115</name>
</gene>
<name>A0A370KXS1_9HYPH</name>
<dbReference type="InterPro" id="IPR029016">
    <property type="entry name" value="GAF-like_dom_sf"/>
</dbReference>
<dbReference type="GO" id="GO:0071111">
    <property type="term" value="F:cyclic-guanylate-specific phosphodiesterase activity"/>
    <property type="evidence" value="ECO:0007669"/>
    <property type="project" value="InterPro"/>
</dbReference>
<feature type="domain" description="GGDEF" evidence="3">
    <location>
        <begin position="188"/>
        <end position="320"/>
    </location>
</feature>
<evidence type="ECO:0000259" key="2">
    <source>
        <dbReference type="PROSITE" id="PS50883"/>
    </source>
</evidence>
<dbReference type="Gene3D" id="3.20.20.450">
    <property type="entry name" value="EAL domain"/>
    <property type="match status" value="1"/>
</dbReference>
<dbReference type="SMART" id="SM00052">
    <property type="entry name" value="EAL"/>
    <property type="match status" value="1"/>
</dbReference>
<sequence>MIAKGETLEATTDRLCREIEALLPGVWCSVLRVERNGLLHPLAGPRFPDEYSTLLEGLMIGPQVGSCGSAAYLGAAITATDIATDPRWVDFKGPALALGLKACWSTPIRGAGGAILGTFAFYFKEKRGPTPREVEIVASCTALCAIALERHQRVIEHERRAYVDALTDLPNRASFDVALERLSCAEPGAWALLVVDLDNLKTINDTFGHAIGDALLQAVAARVAASMAPDRVFRMGGDEFAVILQGAEALASVERAAQRVLEALAVPAECSGHMILPRATIGGAVLSADDSDAESVRQHADFALYHAKEIGRGGFVLYWPGIGSAIKTRIEAIRDVDAALQEGRIDAFYQPIVRLDTRAIVGLEALCRLRRPSGEIVSAAAFHQATSDVSVASHLTERMMAVVASDVRSWLEQGIPLQHVGINIASADFHSGTLYSRLEAAFGRENVPLKHIILEVTESVYLGQRDPVVAREIKALRGHGLRVALDDFGTGFASLTHLLTVPVDIIKIDKSFIDRLAQGDPSLAIVEGLVDIARKLDIRVIAEGIESEIQASLLTEIGCKLGQGYLFSQAVPRQVATGLLVRFAQPSGEQEAGKAGGMTSPAGKAWRSEDAGVGQSQR</sequence>
<dbReference type="CDD" id="cd01949">
    <property type="entry name" value="GGDEF"/>
    <property type="match status" value="1"/>
</dbReference>
<dbReference type="SUPFAM" id="SSF55781">
    <property type="entry name" value="GAF domain-like"/>
    <property type="match status" value="1"/>
</dbReference>
<dbReference type="SUPFAM" id="SSF141868">
    <property type="entry name" value="EAL domain-like"/>
    <property type="match status" value="1"/>
</dbReference>
<dbReference type="InterPro" id="IPR043128">
    <property type="entry name" value="Rev_trsase/Diguanyl_cyclase"/>
</dbReference>
<evidence type="ECO:0000313" key="5">
    <source>
        <dbReference type="Proteomes" id="UP000255207"/>
    </source>
</evidence>
<dbReference type="NCBIfam" id="TIGR00254">
    <property type="entry name" value="GGDEF"/>
    <property type="match status" value="1"/>
</dbReference>
<dbReference type="CDD" id="cd01948">
    <property type="entry name" value="EAL"/>
    <property type="match status" value="1"/>
</dbReference>
<dbReference type="Pfam" id="PF13185">
    <property type="entry name" value="GAF_2"/>
    <property type="match status" value="1"/>
</dbReference>
<dbReference type="PANTHER" id="PTHR33121">
    <property type="entry name" value="CYCLIC DI-GMP PHOSPHODIESTERASE PDEF"/>
    <property type="match status" value="1"/>
</dbReference>
<keyword evidence="5" id="KW-1185">Reference proteome</keyword>
<dbReference type="PANTHER" id="PTHR33121:SF70">
    <property type="entry name" value="SIGNALING PROTEIN YKOW"/>
    <property type="match status" value="1"/>
</dbReference>
<accession>A0A370KXS1</accession>
<dbReference type="InterPro" id="IPR029787">
    <property type="entry name" value="Nucleotide_cyclase"/>
</dbReference>
<organism evidence="4 5">
    <name type="scientific">Bosea caraganae</name>
    <dbReference type="NCBI Taxonomy" id="2763117"/>
    <lineage>
        <taxon>Bacteria</taxon>
        <taxon>Pseudomonadati</taxon>
        <taxon>Pseudomonadota</taxon>
        <taxon>Alphaproteobacteria</taxon>
        <taxon>Hyphomicrobiales</taxon>
        <taxon>Boseaceae</taxon>
        <taxon>Bosea</taxon>
    </lineage>
</organism>
<dbReference type="Gene3D" id="3.30.70.270">
    <property type="match status" value="1"/>
</dbReference>
<dbReference type="OrthoDB" id="9814202at2"/>
<dbReference type="SUPFAM" id="SSF55073">
    <property type="entry name" value="Nucleotide cyclase"/>
    <property type="match status" value="1"/>
</dbReference>
<dbReference type="AlphaFoldDB" id="A0A370KXS1"/>
<feature type="region of interest" description="Disordered" evidence="1">
    <location>
        <begin position="587"/>
        <end position="618"/>
    </location>
</feature>
<dbReference type="Pfam" id="PF00563">
    <property type="entry name" value="EAL"/>
    <property type="match status" value="1"/>
</dbReference>
<comment type="caution">
    <text evidence="4">The sequence shown here is derived from an EMBL/GenBank/DDBJ whole genome shotgun (WGS) entry which is preliminary data.</text>
</comment>